<sequence length="372" mass="40825">MMNVLIYAGALFFQPHAQDSLGIETVNGKIFVVHQVGEKETLYGISKRYGTTVDAIVQYNPSASSGLSIGQILKVPYTKTTPAATNTKAAGGGGIIHVVAAKETMFSISKAYGVSVDEIRQWNNLKDNTLSIGQEIVIKKRNTSAASNTATQPTTTRQTTTPATNAASTHTVEAKETLYSIANKYDITVQQLKEWNNLQSNELDIGQTIYVKQPSRNATPVRRDTSATTQQSVVTARQNTTTQPVKNDVPKNDTPPVKNDTPPRETVKTNTETIRISESVKNGDEILEKGIAELIEGTDGNRKYLALHRTAPVGTILKVRNELNNREVFVRVMGKLPDTALTDKVVIKISKSAYDRLGAIDPRFRVEVTYYK</sequence>
<organism evidence="3 4">
    <name type="scientific">Ohtaekwangia kribbensis</name>
    <dbReference type="NCBI Taxonomy" id="688913"/>
    <lineage>
        <taxon>Bacteria</taxon>
        <taxon>Pseudomonadati</taxon>
        <taxon>Bacteroidota</taxon>
        <taxon>Cytophagia</taxon>
        <taxon>Cytophagales</taxon>
        <taxon>Fulvivirgaceae</taxon>
        <taxon>Ohtaekwangia</taxon>
    </lineage>
</organism>
<dbReference type="Gene3D" id="3.10.350.10">
    <property type="entry name" value="LysM domain"/>
    <property type="match status" value="3"/>
</dbReference>
<evidence type="ECO:0000313" key="3">
    <source>
        <dbReference type="EMBL" id="MFD1002836.1"/>
    </source>
</evidence>
<dbReference type="CDD" id="cd00118">
    <property type="entry name" value="LysM"/>
    <property type="match status" value="3"/>
</dbReference>
<feature type="domain" description="LysM" evidence="2">
    <location>
        <begin position="32"/>
        <end position="75"/>
    </location>
</feature>
<evidence type="ECO:0000256" key="1">
    <source>
        <dbReference type="SAM" id="MobiDB-lite"/>
    </source>
</evidence>
<dbReference type="RefSeq" id="WP_377584582.1">
    <property type="nucleotide sequence ID" value="NZ_JBHTKA010000014.1"/>
</dbReference>
<feature type="domain" description="LysM" evidence="2">
    <location>
        <begin position="95"/>
        <end position="138"/>
    </location>
</feature>
<feature type="region of interest" description="Disordered" evidence="1">
    <location>
        <begin position="214"/>
        <end position="267"/>
    </location>
</feature>
<dbReference type="PROSITE" id="PS51782">
    <property type="entry name" value="LYSM"/>
    <property type="match status" value="3"/>
</dbReference>
<dbReference type="EMBL" id="JBHTKA010000014">
    <property type="protein sequence ID" value="MFD1002836.1"/>
    <property type="molecule type" value="Genomic_DNA"/>
</dbReference>
<dbReference type="Proteomes" id="UP001597112">
    <property type="component" value="Unassembled WGS sequence"/>
</dbReference>
<proteinExistence type="predicted"/>
<comment type="caution">
    <text evidence="3">The sequence shown here is derived from an EMBL/GenBank/DDBJ whole genome shotgun (WGS) entry which is preliminary data.</text>
</comment>
<dbReference type="InterPro" id="IPR036908">
    <property type="entry name" value="RlpA-like_sf"/>
</dbReference>
<dbReference type="Pfam" id="PF01476">
    <property type="entry name" value="LysM"/>
    <property type="match status" value="3"/>
</dbReference>
<accession>A0ABW3KBJ6</accession>
<gene>
    <name evidence="3" type="ORF">ACFQ21_26150</name>
</gene>
<dbReference type="InterPro" id="IPR018392">
    <property type="entry name" value="LysM"/>
</dbReference>
<keyword evidence="4" id="KW-1185">Reference proteome</keyword>
<dbReference type="Gene3D" id="2.40.40.10">
    <property type="entry name" value="RlpA-like domain"/>
    <property type="match status" value="1"/>
</dbReference>
<evidence type="ECO:0000259" key="2">
    <source>
        <dbReference type="PROSITE" id="PS51782"/>
    </source>
</evidence>
<dbReference type="PANTHER" id="PTHR33734:SF22">
    <property type="entry name" value="MEMBRANE-BOUND LYTIC MUREIN TRANSGLYCOSYLASE D"/>
    <property type="match status" value="1"/>
</dbReference>
<dbReference type="SMART" id="SM00257">
    <property type="entry name" value="LysM"/>
    <property type="match status" value="3"/>
</dbReference>
<dbReference type="PANTHER" id="PTHR33734">
    <property type="entry name" value="LYSM DOMAIN-CONTAINING GPI-ANCHORED PROTEIN 2"/>
    <property type="match status" value="1"/>
</dbReference>
<feature type="compositionally biased region" description="Low complexity" evidence="1">
    <location>
        <begin position="143"/>
        <end position="167"/>
    </location>
</feature>
<reference evidence="4" key="1">
    <citation type="journal article" date="2019" name="Int. J. Syst. Evol. Microbiol.">
        <title>The Global Catalogue of Microorganisms (GCM) 10K type strain sequencing project: providing services to taxonomists for standard genome sequencing and annotation.</title>
        <authorList>
            <consortium name="The Broad Institute Genomics Platform"/>
            <consortium name="The Broad Institute Genome Sequencing Center for Infectious Disease"/>
            <person name="Wu L."/>
            <person name="Ma J."/>
        </authorList>
    </citation>
    <scope>NUCLEOTIDE SEQUENCE [LARGE SCALE GENOMIC DNA]</scope>
    <source>
        <strain evidence="4">CCUG 58938</strain>
    </source>
</reference>
<protein>
    <submittedName>
        <fullName evidence="3">LysM peptidoglycan-binding domain-containing protein</fullName>
    </submittedName>
</protein>
<dbReference type="InterPro" id="IPR036779">
    <property type="entry name" value="LysM_dom_sf"/>
</dbReference>
<feature type="domain" description="LysM" evidence="2">
    <location>
        <begin position="168"/>
        <end position="211"/>
    </location>
</feature>
<evidence type="ECO:0000313" key="4">
    <source>
        <dbReference type="Proteomes" id="UP001597112"/>
    </source>
</evidence>
<feature type="compositionally biased region" description="Polar residues" evidence="1">
    <location>
        <begin position="226"/>
        <end position="245"/>
    </location>
</feature>
<dbReference type="SUPFAM" id="SSF54106">
    <property type="entry name" value="LysM domain"/>
    <property type="match status" value="3"/>
</dbReference>
<name>A0ABW3KBJ6_9BACT</name>
<feature type="region of interest" description="Disordered" evidence="1">
    <location>
        <begin position="143"/>
        <end position="169"/>
    </location>
</feature>